<dbReference type="Gene3D" id="2.130.10.10">
    <property type="entry name" value="YVTN repeat-like/Quinoprotein amine dehydrogenase"/>
    <property type="match status" value="1"/>
</dbReference>
<organism evidence="2">
    <name type="scientific">hydrothermal vent metagenome</name>
    <dbReference type="NCBI Taxonomy" id="652676"/>
    <lineage>
        <taxon>unclassified sequences</taxon>
        <taxon>metagenomes</taxon>
        <taxon>ecological metagenomes</taxon>
    </lineage>
</organism>
<dbReference type="AlphaFoldDB" id="A0A3B0X631"/>
<sequence length="446" mass="48157">MNVISFTKLYRCIWLHGFLLMAMLLLQACSETSTNKAAEDVASKDELVVDNEPLDPPNETPPTDPPVDPPADPPVTTVLCDSNAPEPVFIPVTALAATTAADFGSGANAIITGDSNGQFSSMNNINPTGSDITVATYGEFFYRIGRFFDGNNISKYAINDPQTVIWQYSVNDSSNDPVPANPYDIIFVSETKAYVLRYGKNKVWIVNPSASTEADFKIGELDLSAYGPLDGTPEMSAAIIVDKNLYIVMQRLEGASFDVVNDAYIAIFDTTTDAEIDANIAGDSLKGIPLIVRNPNNINYQAETNTLFVQASGSFFPVKYVGGIETVNLSTYASTLFLDDGDDVSHPYGLITALAVISPELLYFVGYQSFTDNTLYAVDINKRTISSAKVGQLISGQIQSLAVDPQGLLWVSDNANATVRILNPLSCEEIDAVSTNLNPAKIVFAQ</sequence>
<dbReference type="EMBL" id="UOFD01000028">
    <property type="protein sequence ID" value="VAW51384.1"/>
    <property type="molecule type" value="Genomic_DNA"/>
</dbReference>
<dbReference type="SUPFAM" id="SSF63825">
    <property type="entry name" value="YWTD domain"/>
    <property type="match status" value="1"/>
</dbReference>
<feature type="compositionally biased region" description="Pro residues" evidence="1">
    <location>
        <begin position="54"/>
        <end position="73"/>
    </location>
</feature>
<name>A0A3B0X631_9ZZZZ</name>
<gene>
    <name evidence="2" type="ORF">MNBD_GAMMA06-958</name>
</gene>
<dbReference type="InterPro" id="IPR015943">
    <property type="entry name" value="WD40/YVTN_repeat-like_dom_sf"/>
</dbReference>
<accession>A0A3B0X631</accession>
<reference evidence="2" key="1">
    <citation type="submission" date="2018-06" db="EMBL/GenBank/DDBJ databases">
        <authorList>
            <person name="Zhirakovskaya E."/>
        </authorList>
    </citation>
    <scope>NUCLEOTIDE SEQUENCE</scope>
</reference>
<protein>
    <submittedName>
        <fullName evidence="2">Uncharacterized protein</fullName>
    </submittedName>
</protein>
<proteinExistence type="predicted"/>
<feature type="region of interest" description="Disordered" evidence="1">
    <location>
        <begin position="37"/>
        <end position="75"/>
    </location>
</feature>
<evidence type="ECO:0000256" key="1">
    <source>
        <dbReference type="SAM" id="MobiDB-lite"/>
    </source>
</evidence>
<feature type="compositionally biased region" description="Basic and acidic residues" evidence="1">
    <location>
        <begin position="37"/>
        <end position="47"/>
    </location>
</feature>
<evidence type="ECO:0000313" key="2">
    <source>
        <dbReference type="EMBL" id="VAW51384.1"/>
    </source>
</evidence>